<evidence type="ECO:0000256" key="1">
    <source>
        <dbReference type="SAM" id="Phobius"/>
    </source>
</evidence>
<evidence type="ECO:0000313" key="2">
    <source>
        <dbReference type="EMBL" id="KYN17874.1"/>
    </source>
</evidence>
<reference evidence="2 3" key="1">
    <citation type="submission" date="2015-09" db="EMBL/GenBank/DDBJ databases">
        <title>Trachymyrmex cornetzi WGS genome.</title>
        <authorList>
            <person name="Nygaard S."/>
            <person name="Hu H."/>
            <person name="Boomsma J."/>
            <person name="Zhang G."/>
        </authorList>
    </citation>
    <scope>NUCLEOTIDE SEQUENCE [LARGE SCALE GENOMIC DNA]</scope>
    <source>
        <strain evidence="2">Tcor2-1</strain>
        <tissue evidence="2">Whole body</tissue>
    </source>
</reference>
<evidence type="ECO:0000313" key="3">
    <source>
        <dbReference type="Proteomes" id="UP000078492"/>
    </source>
</evidence>
<organism evidence="2 3">
    <name type="scientific">Trachymyrmex cornetzi</name>
    <dbReference type="NCBI Taxonomy" id="471704"/>
    <lineage>
        <taxon>Eukaryota</taxon>
        <taxon>Metazoa</taxon>
        <taxon>Ecdysozoa</taxon>
        <taxon>Arthropoda</taxon>
        <taxon>Hexapoda</taxon>
        <taxon>Insecta</taxon>
        <taxon>Pterygota</taxon>
        <taxon>Neoptera</taxon>
        <taxon>Endopterygota</taxon>
        <taxon>Hymenoptera</taxon>
        <taxon>Apocrita</taxon>
        <taxon>Aculeata</taxon>
        <taxon>Formicoidea</taxon>
        <taxon>Formicidae</taxon>
        <taxon>Myrmicinae</taxon>
        <taxon>Trachymyrmex</taxon>
    </lineage>
</organism>
<dbReference type="EMBL" id="KQ980066">
    <property type="protein sequence ID" value="KYN17874.1"/>
    <property type="molecule type" value="Genomic_DNA"/>
</dbReference>
<proteinExistence type="predicted"/>
<keyword evidence="1" id="KW-1133">Transmembrane helix</keyword>
<protein>
    <submittedName>
        <fullName evidence="2">Uncharacterized protein</fullName>
    </submittedName>
</protein>
<keyword evidence="3" id="KW-1185">Reference proteome</keyword>
<feature type="transmembrane region" description="Helical" evidence="1">
    <location>
        <begin position="6"/>
        <end position="27"/>
    </location>
</feature>
<dbReference type="Proteomes" id="UP000078492">
    <property type="component" value="Unassembled WGS sequence"/>
</dbReference>
<dbReference type="AlphaFoldDB" id="A0A195DZ20"/>
<sequence length="49" mass="5804">MKLGLYIISLLILLVMVGAPFTIPFNVKWHMQTKKTNNNRKLQLRKVRH</sequence>
<accession>A0A195DZ20</accession>
<gene>
    <name evidence="2" type="ORF">ALC57_09756</name>
</gene>
<keyword evidence="1" id="KW-0472">Membrane</keyword>
<keyword evidence="1" id="KW-0812">Transmembrane</keyword>
<name>A0A195DZ20_9HYME</name>